<evidence type="ECO:0000313" key="3">
    <source>
        <dbReference type="Proteomes" id="UP000297452"/>
    </source>
</evidence>
<evidence type="ECO:0000313" key="2">
    <source>
        <dbReference type="EMBL" id="TGO54673.1"/>
    </source>
</evidence>
<dbReference type="AlphaFoldDB" id="A0A4Z1ICZ5"/>
<feature type="signal peptide" evidence="1">
    <location>
        <begin position="1"/>
        <end position="17"/>
    </location>
</feature>
<dbReference type="Proteomes" id="UP000297452">
    <property type="component" value="Unassembled WGS sequence"/>
</dbReference>
<dbReference type="EMBL" id="PQXJ01000261">
    <property type="protein sequence ID" value="TGO54673.1"/>
    <property type="molecule type" value="Genomic_DNA"/>
</dbReference>
<keyword evidence="3" id="KW-1185">Reference proteome</keyword>
<keyword evidence="1" id="KW-0732">Signal</keyword>
<comment type="caution">
    <text evidence="2">The sequence shown here is derived from an EMBL/GenBank/DDBJ whole genome shotgun (WGS) entry which is preliminary data.</text>
</comment>
<proteinExistence type="predicted"/>
<protein>
    <submittedName>
        <fullName evidence="2">Uncharacterized protein</fullName>
    </submittedName>
</protein>
<gene>
    <name evidence="2" type="ORF">BOTNAR_0261g00060</name>
</gene>
<accession>A0A4Z1ICZ5</accession>
<dbReference type="STRING" id="278944.A0A4Z1ICZ5"/>
<dbReference type="OrthoDB" id="3437405at2759"/>
<feature type="chain" id="PRO_5021364481" evidence="1">
    <location>
        <begin position="18"/>
        <end position="380"/>
    </location>
</feature>
<reference evidence="2 3" key="1">
    <citation type="submission" date="2017-12" db="EMBL/GenBank/DDBJ databases">
        <title>Comparative genomics of Botrytis spp.</title>
        <authorList>
            <person name="Valero-Jimenez C.A."/>
            <person name="Tapia P."/>
            <person name="Veloso J."/>
            <person name="Silva-Moreno E."/>
            <person name="Staats M."/>
            <person name="Valdes J.H."/>
            <person name="Van Kan J.A.L."/>
        </authorList>
    </citation>
    <scope>NUCLEOTIDE SEQUENCE [LARGE SCALE GENOMIC DNA]</scope>
    <source>
        <strain evidence="2 3">MUCL2120</strain>
    </source>
</reference>
<name>A0A4Z1ICZ5_9HELO</name>
<sequence>MILTIVVSMYLALPSLPPTPPGHVAVISPFEIHTVTDFLGAAKSGIMPGNRKTGLPLMPEEVVKYLSTSYVEWAPEPYRTQLGSESVSATLSTAPPLTRIMMAASGMSDVLRAALDSLSIERNMDMMKKRIWHGMSPIPPARWESMGLSKSENIDAALSQIQLIIDVFEYLHTPRVQGRLRDIYNHIWFEFDIFQDVLDALEVSNGRSKPVYNLPALWQECIQSYLFENMAFQSRSFIFTNLLPLYNATRSRFFDQSKSIFGEAQTPLISQHHYRILNSILDLYIETEFHVVPHTVGFVYRNEPGNVTGLLSEDESSWKRNNAVYESLQDARREDFQIDYQRKIKETTEMRIANDDNFPFEQKQEALQPIWDILDRVDVH</sequence>
<organism evidence="2 3">
    <name type="scientific">Botryotinia narcissicola</name>
    <dbReference type="NCBI Taxonomy" id="278944"/>
    <lineage>
        <taxon>Eukaryota</taxon>
        <taxon>Fungi</taxon>
        <taxon>Dikarya</taxon>
        <taxon>Ascomycota</taxon>
        <taxon>Pezizomycotina</taxon>
        <taxon>Leotiomycetes</taxon>
        <taxon>Helotiales</taxon>
        <taxon>Sclerotiniaceae</taxon>
        <taxon>Botryotinia</taxon>
    </lineage>
</organism>
<evidence type="ECO:0000256" key="1">
    <source>
        <dbReference type="SAM" id="SignalP"/>
    </source>
</evidence>